<keyword evidence="5 6" id="KW-0694">RNA-binding</keyword>
<sequence length="466" mass="53083">MAAFQIPDAFSQQMKAYFGSETYAVFEKALDADTKTSIRLNPFKPCEAFSNLPSVAWNPEGRVLEKRPIFTLDPLFHAGAYYVQESSSMFLGHILESVCAPKDGIYLDLSAAPGGKATLLGSYLGDEGFLVANEVIKARANILKENIIKWGLGNTMVTQNDPEHFGELHGFFDLVLVDAPCSGEGMFRKDPEARDEWSLDHVQLCALRQERIMDQAAALVKAGGYLVYSTCTFNERENEEIVKYVVSEFAYEPVRIPLLPEWNIIESKVETDEGQFFGYRFFPHLVPGEGLFVTVLKRSEDAEVLEPRRVKDFKHPFLKSVSNAEAALIQSQVDLPENSIFYKLQESVFWLNSNFRQHFEFLSRYLNIKYFGVELGQFSKSQLIPSHEWAMSIFPEPGFPTLDLDIKQALQFLRREEFSLTGDLPEGWILITYANLPLGWIKNLGNRINNYYPKEWRIRMQGGEDA</sequence>
<proteinExistence type="inferred from homology"/>
<evidence type="ECO:0000256" key="2">
    <source>
        <dbReference type="ARBA" id="ARBA00022603"/>
    </source>
</evidence>
<keyword evidence="1" id="KW-0963">Cytoplasm</keyword>
<dbReference type="InterPro" id="IPR049560">
    <property type="entry name" value="MeTrfase_RsmB-F_NOP2_cat"/>
</dbReference>
<dbReference type="PROSITE" id="PS51686">
    <property type="entry name" value="SAM_MT_RSMB_NOP"/>
    <property type="match status" value="1"/>
</dbReference>
<keyword evidence="3 6" id="KW-0808">Transferase</keyword>
<evidence type="ECO:0000256" key="4">
    <source>
        <dbReference type="ARBA" id="ARBA00022691"/>
    </source>
</evidence>
<name>M7XJF7_9BACT</name>
<dbReference type="PANTHER" id="PTHR22807:SF30">
    <property type="entry name" value="28S RRNA (CYTOSINE(4447)-C(5))-METHYLTRANSFERASE-RELATED"/>
    <property type="match status" value="1"/>
</dbReference>
<protein>
    <submittedName>
        <fullName evidence="8">NOL1/NOP2/sun family protein</fullName>
    </submittedName>
</protein>
<dbReference type="InterPro" id="IPR031341">
    <property type="entry name" value="Methyltr_RsmF_N"/>
</dbReference>
<dbReference type="EMBL" id="AMZY02000005">
    <property type="protein sequence ID" value="EMS34693.1"/>
    <property type="molecule type" value="Genomic_DNA"/>
</dbReference>
<dbReference type="STRING" id="1239962.C943_03380"/>
<dbReference type="GO" id="GO:0003723">
    <property type="term" value="F:RNA binding"/>
    <property type="evidence" value="ECO:0007669"/>
    <property type="project" value="UniProtKB-UniRule"/>
</dbReference>
<keyword evidence="9" id="KW-1185">Reference proteome</keyword>
<keyword evidence="2 6" id="KW-0489">Methyltransferase</keyword>
<organism evidence="8 9">
    <name type="scientific">Mariniradius saccharolyticus AK6</name>
    <dbReference type="NCBI Taxonomy" id="1239962"/>
    <lineage>
        <taxon>Bacteria</taxon>
        <taxon>Pseudomonadati</taxon>
        <taxon>Bacteroidota</taxon>
        <taxon>Cytophagia</taxon>
        <taxon>Cytophagales</taxon>
        <taxon>Cyclobacteriaceae</taxon>
        <taxon>Mariniradius</taxon>
    </lineage>
</organism>
<dbReference type="Pfam" id="PF13636">
    <property type="entry name" value="Methyltranf_PUA"/>
    <property type="match status" value="1"/>
</dbReference>
<dbReference type="RefSeq" id="WP_008624298.1">
    <property type="nucleotide sequence ID" value="NZ_AMZY02000005.1"/>
</dbReference>
<dbReference type="InterPro" id="IPR029063">
    <property type="entry name" value="SAM-dependent_MTases_sf"/>
</dbReference>
<feature type="binding site" evidence="6">
    <location>
        <begin position="110"/>
        <end position="116"/>
    </location>
    <ligand>
        <name>S-adenosyl-L-methionine</name>
        <dbReference type="ChEBI" id="CHEBI:59789"/>
    </ligand>
</feature>
<dbReference type="Pfam" id="PF17125">
    <property type="entry name" value="Methyltr_RsmF_N"/>
    <property type="match status" value="1"/>
</dbReference>
<dbReference type="GO" id="GO:0008173">
    <property type="term" value="F:RNA methyltransferase activity"/>
    <property type="evidence" value="ECO:0007669"/>
    <property type="project" value="InterPro"/>
</dbReference>
<evidence type="ECO:0000256" key="3">
    <source>
        <dbReference type="ARBA" id="ARBA00022679"/>
    </source>
</evidence>
<dbReference type="Gene3D" id="3.40.50.150">
    <property type="entry name" value="Vaccinia Virus protein VP39"/>
    <property type="match status" value="1"/>
</dbReference>
<feature type="binding site" evidence="6">
    <location>
        <position position="161"/>
    </location>
    <ligand>
        <name>S-adenosyl-L-methionine</name>
        <dbReference type="ChEBI" id="CHEBI:59789"/>
    </ligand>
</feature>
<accession>M7XJF7</accession>
<dbReference type="Gene3D" id="3.30.70.1170">
    <property type="entry name" value="Sun protein, domain 3"/>
    <property type="match status" value="1"/>
</dbReference>
<feature type="active site" description="Nucleophile" evidence="6">
    <location>
        <position position="231"/>
    </location>
</feature>
<dbReference type="Proteomes" id="UP000010953">
    <property type="component" value="Unassembled WGS sequence"/>
</dbReference>
<comment type="caution">
    <text evidence="8">The sequence shown here is derived from an EMBL/GenBank/DDBJ whole genome shotgun (WGS) entry which is preliminary data.</text>
</comment>
<dbReference type="eggNOG" id="COG0144">
    <property type="taxonomic scope" value="Bacteria"/>
</dbReference>
<dbReference type="GO" id="GO:0001510">
    <property type="term" value="P:RNA methylation"/>
    <property type="evidence" value="ECO:0007669"/>
    <property type="project" value="InterPro"/>
</dbReference>
<dbReference type="InterPro" id="IPR001678">
    <property type="entry name" value="MeTrfase_RsmB-F_NOP2_dom"/>
</dbReference>
<evidence type="ECO:0000256" key="6">
    <source>
        <dbReference type="PROSITE-ProRule" id="PRU01023"/>
    </source>
</evidence>
<dbReference type="eggNOG" id="COG3270">
    <property type="taxonomic scope" value="Bacteria"/>
</dbReference>
<feature type="binding site" evidence="6">
    <location>
        <position position="178"/>
    </location>
    <ligand>
        <name>S-adenosyl-L-methionine</name>
        <dbReference type="ChEBI" id="CHEBI:59789"/>
    </ligand>
</feature>
<dbReference type="PRINTS" id="PR02008">
    <property type="entry name" value="RCMTFAMILY"/>
</dbReference>
<dbReference type="Gene3D" id="2.30.130.60">
    <property type="match status" value="1"/>
</dbReference>
<evidence type="ECO:0000256" key="5">
    <source>
        <dbReference type="ARBA" id="ARBA00022884"/>
    </source>
</evidence>
<dbReference type="InterPro" id="IPR027391">
    <property type="entry name" value="Nol1_Nop2_Fmu_2"/>
</dbReference>
<keyword evidence="4 6" id="KW-0949">S-adenosyl-L-methionine</keyword>
<dbReference type="InterPro" id="IPR023267">
    <property type="entry name" value="RCMT"/>
</dbReference>
<evidence type="ECO:0000256" key="1">
    <source>
        <dbReference type="ARBA" id="ARBA00022490"/>
    </source>
</evidence>
<dbReference type="InParanoid" id="M7XJF7"/>
<dbReference type="AlphaFoldDB" id="M7XJF7"/>
<comment type="similarity">
    <text evidence="6">Belongs to the class I-like SAM-binding methyltransferase superfamily. RsmB/NOP family.</text>
</comment>
<evidence type="ECO:0000259" key="7">
    <source>
        <dbReference type="PROSITE" id="PS51686"/>
    </source>
</evidence>
<evidence type="ECO:0000313" key="9">
    <source>
        <dbReference type="Proteomes" id="UP000010953"/>
    </source>
</evidence>
<feature type="domain" description="SAM-dependent MTase RsmB/NOP-type" evidence="7">
    <location>
        <begin position="6"/>
        <end position="299"/>
    </location>
</feature>
<dbReference type="PANTHER" id="PTHR22807">
    <property type="entry name" value="NOP2 YEAST -RELATED NOL1/NOP2/FMU SUN DOMAIN-CONTAINING"/>
    <property type="match status" value="1"/>
</dbReference>
<gene>
    <name evidence="8" type="ORF">C943_03380</name>
</gene>
<reference evidence="8" key="1">
    <citation type="submission" date="2013-01" db="EMBL/GenBank/DDBJ databases">
        <title>Genome assembly of Mariniradius saccharolyticus AK6.</title>
        <authorList>
            <person name="Vaidya B."/>
            <person name="Khatri I."/>
            <person name="Tanuku N.R.S."/>
            <person name="Subramanian S."/>
            <person name="Pinnaka A."/>
        </authorList>
    </citation>
    <scope>NUCLEOTIDE SEQUENCE [LARGE SCALE GENOMIC DNA]</scope>
    <source>
        <strain evidence="8">AK6</strain>
    </source>
</reference>
<evidence type="ECO:0000313" key="8">
    <source>
        <dbReference type="EMBL" id="EMS34693.1"/>
    </source>
</evidence>
<feature type="binding site" evidence="6">
    <location>
        <position position="134"/>
    </location>
    <ligand>
        <name>S-adenosyl-L-methionine</name>
        <dbReference type="ChEBI" id="CHEBI:59789"/>
    </ligand>
</feature>
<dbReference type="SUPFAM" id="SSF53335">
    <property type="entry name" value="S-adenosyl-L-methionine-dependent methyltransferases"/>
    <property type="match status" value="1"/>
</dbReference>
<dbReference type="Pfam" id="PF01189">
    <property type="entry name" value="Methyltr_RsmB-F"/>
    <property type="match status" value="1"/>
</dbReference>
<dbReference type="OrthoDB" id="9810297at2"/>